<reference evidence="2 3" key="1">
    <citation type="submission" date="2017-06" db="EMBL/GenBank/DDBJ databases">
        <title>Hymenobacter amundsenii sp. nov. isolated from regoliths in Antarctica.</title>
        <authorList>
            <person name="Sedlacek I."/>
            <person name="Kralova S."/>
            <person name="Pantucek R."/>
            <person name="Svec P."/>
            <person name="Holochova P."/>
            <person name="Stankova E."/>
            <person name="Vrbovska V."/>
            <person name="Busse H.-J."/>
        </authorList>
    </citation>
    <scope>NUCLEOTIDE SEQUENCE [LARGE SCALE GENOMIC DNA]</scope>
    <source>
        <strain evidence="2 3">CCM 8682</strain>
    </source>
</reference>
<dbReference type="RefSeq" id="WP_088464143.1">
    <property type="nucleotide sequence ID" value="NZ_NIRR01000012.1"/>
</dbReference>
<name>A0A246FNL7_9BACT</name>
<organism evidence="2 3">
    <name type="scientific">Hymenobacter amundsenii</name>
    <dbReference type="NCBI Taxonomy" id="2006685"/>
    <lineage>
        <taxon>Bacteria</taxon>
        <taxon>Pseudomonadati</taxon>
        <taxon>Bacteroidota</taxon>
        <taxon>Cytophagia</taxon>
        <taxon>Cytophagales</taxon>
        <taxon>Hymenobacteraceae</taxon>
        <taxon>Hymenobacter</taxon>
    </lineage>
</organism>
<dbReference type="OrthoDB" id="663116at2"/>
<evidence type="ECO:0000256" key="1">
    <source>
        <dbReference type="SAM" id="SignalP"/>
    </source>
</evidence>
<proteinExistence type="predicted"/>
<dbReference type="Proteomes" id="UP000197277">
    <property type="component" value="Unassembled WGS sequence"/>
</dbReference>
<feature type="chain" id="PRO_5013303847" evidence="1">
    <location>
        <begin position="21"/>
        <end position="467"/>
    </location>
</feature>
<evidence type="ECO:0000313" key="3">
    <source>
        <dbReference type="Proteomes" id="UP000197277"/>
    </source>
</evidence>
<dbReference type="EMBL" id="NIRR01000012">
    <property type="protein sequence ID" value="OWP63354.1"/>
    <property type="molecule type" value="Genomic_DNA"/>
</dbReference>
<dbReference type="AlphaFoldDB" id="A0A246FNL7"/>
<comment type="caution">
    <text evidence="2">The sequence shown here is derived from an EMBL/GenBank/DDBJ whole genome shotgun (WGS) entry which is preliminary data.</text>
</comment>
<sequence length="467" mass="51233">MRFLYLFCGLTWLLTTPGHGQTVTFGLPPLTAPLPSTAFHFDRLVDARPDRTRLGSVHRGVGNKLVSADFGQPLEAELTPWLQQALPATAATRPVVVRVHTLSVGEIITPTSETAAAELVIDFLEPVGADAYRLVLSTGELVESNGIDVTKHHPKNLRIALEQSLRKLAAQPAASDAAPTLSWTQVLAGVDGVAPERYPVQQQPLRPGVYKSFEEFRANAPTLQEGPLEIVKTPRKGREWAGTNNVEAYYLYLDPNHQRRPVRDAWGLSDGQTAYIRYRNRYFPLTPAGPDYTFTGFRIPDPNEQLAGVALGAMFGLAGALVAAATLPSGTQPQRYDLHLTSGRVVATERPNTTPDGFVRADTAAIYLYRRPDAQSGQPVRVQLNGREVGQLTAGSYLALSWTDRQQQLRICVGSEQETCRAFVPDFTTATYLECSLPSAISPVPSLTPVAEKEGVFYVKKYRSRLR</sequence>
<keyword evidence="1" id="KW-0732">Signal</keyword>
<accession>A0A246FNL7</accession>
<evidence type="ECO:0000313" key="2">
    <source>
        <dbReference type="EMBL" id="OWP63354.1"/>
    </source>
</evidence>
<gene>
    <name evidence="2" type="ORF">CDA63_09095</name>
</gene>
<keyword evidence="3" id="KW-1185">Reference proteome</keyword>
<protein>
    <submittedName>
        <fullName evidence="2">Uncharacterized protein</fullName>
    </submittedName>
</protein>
<feature type="signal peptide" evidence="1">
    <location>
        <begin position="1"/>
        <end position="20"/>
    </location>
</feature>